<proteinExistence type="predicted"/>
<keyword evidence="3" id="KW-1185">Reference proteome</keyword>
<protein>
    <recommendedName>
        <fullName evidence="4">Molybdopterin-binding oxidoreductase</fullName>
    </recommendedName>
</protein>
<dbReference type="Gene3D" id="3.90.420.10">
    <property type="entry name" value="Oxidoreductase, molybdopterin-binding domain"/>
    <property type="match status" value="2"/>
</dbReference>
<keyword evidence="1" id="KW-0732">Signal</keyword>
<evidence type="ECO:0000313" key="3">
    <source>
        <dbReference type="Proteomes" id="UP001189757"/>
    </source>
</evidence>
<evidence type="ECO:0008006" key="4">
    <source>
        <dbReference type="Google" id="ProtNLM"/>
    </source>
</evidence>
<dbReference type="RefSeq" id="WP_316681326.1">
    <property type="nucleotide sequence ID" value="NZ_CATZLL010000007.1"/>
</dbReference>
<reference evidence="2 3" key="1">
    <citation type="submission" date="2023-07" db="EMBL/GenBank/DDBJ databases">
        <authorList>
            <person name="Peeters C."/>
        </authorList>
    </citation>
    <scope>NUCLEOTIDE SEQUENCE [LARGE SCALE GENOMIC DNA]</scope>
    <source>
        <strain evidence="2 3">LMG 18101</strain>
    </source>
</reference>
<evidence type="ECO:0000313" key="2">
    <source>
        <dbReference type="EMBL" id="CAJ0815413.1"/>
    </source>
</evidence>
<dbReference type="InterPro" id="IPR036374">
    <property type="entry name" value="OxRdtase_Mopterin-bd_sf"/>
</dbReference>
<dbReference type="PROSITE" id="PS51257">
    <property type="entry name" value="PROKAR_LIPOPROTEIN"/>
    <property type="match status" value="1"/>
</dbReference>
<feature type="chain" id="PRO_5047158775" description="Molybdopterin-binding oxidoreductase" evidence="1">
    <location>
        <begin position="33"/>
        <end position="338"/>
    </location>
</feature>
<name>A0ABM9K4U0_9RALS</name>
<evidence type="ECO:0000256" key="1">
    <source>
        <dbReference type="SAM" id="SignalP"/>
    </source>
</evidence>
<dbReference type="EMBL" id="CATZLL010000007">
    <property type="protein sequence ID" value="CAJ0815413.1"/>
    <property type="molecule type" value="Genomic_DNA"/>
</dbReference>
<gene>
    <name evidence="2" type="ORF">LMG18101_02578</name>
</gene>
<dbReference type="SUPFAM" id="SSF56524">
    <property type="entry name" value="Oxidoreductase molybdopterin-binding domain"/>
    <property type="match status" value="2"/>
</dbReference>
<comment type="caution">
    <text evidence="2">The sequence shown here is derived from an EMBL/GenBank/DDBJ whole genome shotgun (WGS) entry which is preliminary data.</text>
</comment>
<accession>A0ABM9K4U0</accession>
<organism evidence="2 3">
    <name type="scientific">Ralstonia flaminis</name>
    <dbReference type="NCBI Taxonomy" id="3058597"/>
    <lineage>
        <taxon>Bacteria</taxon>
        <taxon>Pseudomonadati</taxon>
        <taxon>Pseudomonadota</taxon>
        <taxon>Betaproteobacteria</taxon>
        <taxon>Burkholderiales</taxon>
        <taxon>Burkholderiaceae</taxon>
        <taxon>Ralstonia</taxon>
    </lineage>
</organism>
<sequence length="338" mass="34760">MHRFSPFRFKLAHTLQLALVPLLLAACGGSDAEPPQAITPAAPQATLTVTGDAATGGTLTTAQLKALPATTSTDSFSSGSGPQTHSYTGTSVWGALNQIGIKTDPNVKNDLLNKIVVATGTDGYRAVFALGELSPDFGNRASRVVYAETINGVSGALPTADGPLRITSPGDTKGGRYISNLMRLDIRSSGSTVAGTGGGASTQFKVSGAVQRPGAFDLTALQNLPVVTRTVSGVTYTGVSLWDLLNTTVGVVNNPAVKNDSLAKYVVATGSDGYKAVVSFGEMDPNFGNQPDFIAYAANGVPLTTNGFARLVLPNDGKQGRFVSSLISLEVIAAPVGQ</sequence>
<dbReference type="Proteomes" id="UP001189757">
    <property type="component" value="Unassembled WGS sequence"/>
</dbReference>
<feature type="signal peptide" evidence="1">
    <location>
        <begin position="1"/>
        <end position="32"/>
    </location>
</feature>